<dbReference type="Pfam" id="PF01658">
    <property type="entry name" value="Inos-1-P_synth"/>
    <property type="match status" value="1"/>
</dbReference>
<proteinExistence type="inferred from homology"/>
<dbReference type="InterPro" id="IPR002587">
    <property type="entry name" value="Myo-inos-1-P_Synthase"/>
</dbReference>
<dbReference type="PIRSF" id="PIRSF015578">
    <property type="entry name" value="Myoinos-ppht_syn"/>
    <property type="match status" value="1"/>
</dbReference>
<organism evidence="3 4">
    <name type="scientific">Stappia albiluteola</name>
    <dbReference type="NCBI Taxonomy" id="2758565"/>
    <lineage>
        <taxon>Bacteria</taxon>
        <taxon>Pseudomonadati</taxon>
        <taxon>Pseudomonadota</taxon>
        <taxon>Alphaproteobacteria</taxon>
        <taxon>Hyphomicrobiales</taxon>
        <taxon>Stappiaceae</taxon>
        <taxon>Stappia</taxon>
    </lineage>
</organism>
<protein>
    <submittedName>
        <fullName evidence="3">Inositol-3-phosphate synthase</fullName>
    </submittedName>
</protein>
<dbReference type="InterPro" id="IPR052199">
    <property type="entry name" value="MIPS"/>
</dbReference>
<dbReference type="GO" id="GO:0006021">
    <property type="term" value="P:inositol biosynthetic process"/>
    <property type="evidence" value="ECO:0007669"/>
    <property type="project" value="InterPro"/>
</dbReference>
<dbReference type="InterPro" id="IPR013021">
    <property type="entry name" value="Myo-inos-1-P_Synthase_GAPDH"/>
</dbReference>
<dbReference type="GO" id="GO:0004512">
    <property type="term" value="F:inositol-3-phosphate synthase activity"/>
    <property type="evidence" value="ECO:0007669"/>
    <property type="project" value="InterPro"/>
</dbReference>
<keyword evidence="4" id="KW-1185">Reference proteome</keyword>
<dbReference type="InterPro" id="IPR036291">
    <property type="entry name" value="NAD(P)-bd_dom_sf"/>
</dbReference>
<evidence type="ECO:0000313" key="3">
    <source>
        <dbReference type="EMBL" id="MBA5778742.1"/>
    </source>
</evidence>
<dbReference type="SUPFAM" id="SSF55347">
    <property type="entry name" value="Glyceraldehyde-3-phosphate dehydrogenase-like, C-terminal domain"/>
    <property type="match status" value="1"/>
</dbReference>
<dbReference type="AlphaFoldDB" id="A0A839AIJ0"/>
<reference evidence="3 4" key="1">
    <citation type="submission" date="2020-07" db="EMBL/GenBank/DDBJ databases">
        <title>Stappia sp., F7233, whole genome shotgun sequencing project.</title>
        <authorList>
            <person name="Jiang S."/>
            <person name="Liu Z.W."/>
            <person name="Du Z.J."/>
        </authorList>
    </citation>
    <scope>NUCLEOTIDE SEQUENCE [LARGE SCALE GENOMIC DNA]</scope>
    <source>
        <strain evidence="3 4">F7233</strain>
    </source>
</reference>
<name>A0A839AIJ0_9HYPH</name>
<dbReference type="SUPFAM" id="SSF51735">
    <property type="entry name" value="NAD(P)-binding Rossmann-fold domains"/>
    <property type="match status" value="1"/>
</dbReference>
<dbReference type="EMBL" id="JACFXV010000064">
    <property type="protein sequence ID" value="MBA5778742.1"/>
    <property type="molecule type" value="Genomic_DNA"/>
</dbReference>
<evidence type="ECO:0000256" key="1">
    <source>
        <dbReference type="ARBA" id="ARBA00010813"/>
    </source>
</evidence>
<comment type="similarity">
    <text evidence="1">Belongs to the myo-inositol 1-phosphate synthase family.</text>
</comment>
<feature type="domain" description="Myo-inositol-1-phosphate synthase GAPDH-like" evidence="2">
    <location>
        <begin position="203"/>
        <end position="311"/>
    </location>
</feature>
<comment type="caution">
    <text evidence="3">The sequence shown here is derived from an EMBL/GenBank/DDBJ whole genome shotgun (WGS) entry which is preliminary data.</text>
</comment>
<accession>A0A839AIJ0</accession>
<dbReference type="PANTHER" id="PTHR43125:SF1">
    <property type="entry name" value="INOSITOL-3-PHOSPHATE SYNTHASE"/>
    <property type="match status" value="1"/>
</dbReference>
<evidence type="ECO:0000259" key="2">
    <source>
        <dbReference type="Pfam" id="PF01658"/>
    </source>
</evidence>
<dbReference type="Gene3D" id="3.30.360.10">
    <property type="entry name" value="Dihydrodipicolinate Reductase, domain 2"/>
    <property type="match status" value="1"/>
</dbReference>
<evidence type="ECO:0000313" key="4">
    <source>
        <dbReference type="Proteomes" id="UP000541109"/>
    </source>
</evidence>
<dbReference type="Gene3D" id="3.40.50.720">
    <property type="entry name" value="NAD(P)-binding Rossmann-like Domain"/>
    <property type="match status" value="1"/>
</dbReference>
<sequence>MTSLKNKPIRTAIVGVGNCASSLVQGIAYCRAMGDDAVGVTFPVLGGYRPQDVEIVAAFDVDQRKVGRPLGEAVFAAPNCTERFYTELSAETVPVLRGPDLDGVSAFMRNQAPDRSFVVSQAPALTKAEIVAALKAAEAEVVINFLPVGSYDAVAFYAECALEAGCALVNGIPVFIASDAAWGERFRAAGLPVLGDDFKAQFGATITHRTLARLADMRGVKIDRTYQLNVGGNTDFLNMMDMDRLVMKRESKTEAVQTSMDTRLDDNEIRIGPSDYVPWLNDRKVAYIRLEGRLLGGARTSVEMRLEVEDSPNAAAMALTAIRAARIAREKGLSGPIEDASAFIFKHPPVQYDDADGYTRLLAFAGMSEDAL</sequence>
<dbReference type="Proteomes" id="UP000541109">
    <property type="component" value="Unassembled WGS sequence"/>
</dbReference>
<dbReference type="PANTHER" id="PTHR43125">
    <property type="entry name" value="INOSITOL-3-PHOSPHATE SYNTHASE"/>
    <property type="match status" value="1"/>
</dbReference>
<gene>
    <name evidence="3" type="ORF">H2509_16580</name>
</gene>
<dbReference type="RefSeq" id="WP_182167354.1">
    <property type="nucleotide sequence ID" value="NZ_JACFXV010000064.1"/>
</dbReference>
<dbReference type="GO" id="GO:0008654">
    <property type="term" value="P:phospholipid biosynthetic process"/>
    <property type="evidence" value="ECO:0007669"/>
    <property type="project" value="InterPro"/>
</dbReference>